<dbReference type="OrthoDB" id="10601517at2759"/>
<name>A0A9W8LUM4_9FUNG</name>
<keyword evidence="3" id="KW-1185">Reference proteome</keyword>
<feature type="compositionally biased region" description="Polar residues" evidence="1">
    <location>
        <begin position="38"/>
        <end position="53"/>
    </location>
</feature>
<proteinExistence type="predicted"/>
<feature type="compositionally biased region" description="Low complexity" evidence="1">
    <location>
        <begin position="1"/>
        <end position="10"/>
    </location>
</feature>
<evidence type="ECO:0000313" key="3">
    <source>
        <dbReference type="Proteomes" id="UP001140094"/>
    </source>
</evidence>
<feature type="region of interest" description="Disordered" evidence="1">
    <location>
        <begin position="1"/>
        <end position="62"/>
    </location>
</feature>
<comment type="caution">
    <text evidence="2">The sequence shown here is derived from an EMBL/GenBank/DDBJ whole genome shotgun (WGS) entry which is preliminary data.</text>
</comment>
<organism evidence="2 3">
    <name type="scientific">Coemansia guatemalensis</name>
    <dbReference type="NCBI Taxonomy" id="2761395"/>
    <lineage>
        <taxon>Eukaryota</taxon>
        <taxon>Fungi</taxon>
        <taxon>Fungi incertae sedis</taxon>
        <taxon>Zoopagomycota</taxon>
        <taxon>Kickxellomycotina</taxon>
        <taxon>Kickxellomycetes</taxon>
        <taxon>Kickxellales</taxon>
        <taxon>Kickxellaceae</taxon>
        <taxon>Coemansia</taxon>
    </lineage>
</organism>
<accession>A0A9W8LUM4</accession>
<sequence>MNNANNNLRNLPDELLTGNRPPRSAEPPMGRSAPGSPVTRNYDTSDGARSSLSAGIPREQHPAVGPTLEEIDAYDSQGQVKLLQNLARLRERRVAALASARPDNQNTFVTADQHLGNPTYKQPGLRLDERIDSGDVIRPYPNPVPHTGGGPSAVPQQHGQTTRVAPHGLYAALSPMPGGMGANGPASAYLHGVSSYAYLDEVPGAYPRLTTSRPPVRVDIGEQAASHHSAHEDRTQEDELDADFMRSPKMQQAYAQWHARCGLAGPRPHERQGHYGADVRVHGRTEELRPGENRLPANSRPTQANTAATRNPGPTTTWNSERAFAASTARARNPSRHTRFNGPGFAQDETPEVFGGSDLAPSPVQRAAYTIATPTTIQTRAYIWPAPVTPGERQQWLPDKLPQFELGDDSYDYLMDLATTVQAHGLDLDSWGAQAVMASVDTFYCGVLTPYLHVKPAPLWHEVCAIIGVMIKPLVTLEIA</sequence>
<gene>
    <name evidence="2" type="ORF">H4R20_001332</name>
</gene>
<evidence type="ECO:0000256" key="1">
    <source>
        <dbReference type="SAM" id="MobiDB-lite"/>
    </source>
</evidence>
<protein>
    <submittedName>
        <fullName evidence="2">Uncharacterized protein</fullName>
    </submittedName>
</protein>
<dbReference type="AlphaFoldDB" id="A0A9W8LUM4"/>
<dbReference type="Proteomes" id="UP001140094">
    <property type="component" value="Unassembled WGS sequence"/>
</dbReference>
<feature type="region of interest" description="Disordered" evidence="1">
    <location>
        <begin position="286"/>
        <end position="319"/>
    </location>
</feature>
<evidence type="ECO:0000313" key="2">
    <source>
        <dbReference type="EMBL" id="KAJ2807321.1"/>
    </source>
</evidence>
<feature type="compositionally biased region" description="Polar residues" evidence="1">
    <location>
        <begin position="299"/>
        <end position="319"/>
    </location>
</feature>
<dbReference type="EMBL" id="JANBUO010000118">
    <property type="protein sequence ID" value="KAJ2807321.1"/>
    <property type="molecule type" value="Genomic_DNA"/>
</dbReference>
<reference evidence="2" key="1">
    <citation type="submission" date="2022-07" db="EMBL/GenBank/DDBJ databases">
        <title>Phylogenomic reconstructions and comparative analyses of Kickxellomycotina fungi.</title>
        <authorList>
            <person name="Reynolds N.K."/>
            <person name="Stajich J.E."/>
            <person name="Barry K."/>
            <person name="Grigoriev I.V."/>
            <person name="Crous P."/>
            <person name="Smith M.E."/>
        </authorList>
    </citation>
    <scope>NUCLEOTIDE SEQUENCE</scope>
    <source>
        <strain evidence="2">NRRL 1565</strain>
    </source>
</reference>